<dbReference type="EMBL" id="MU277203">
    <property type="protein sequence ID" value="KAI0063449.1"/>
    <property type="molecule type" value="Genomic_DNA"/>
</dbReference>
<reference evidence="1" key="1">
    <citation type="submission" date="2021-03" db="EMBL/GenBank/DDBJ databases">
        <authorList>
            <consortium name="DOE Joint Genome Institute"/>
            <person name="Ahrendt S."/>
            <person name="Looney B.P."/>
            <person name="Miyauchi S."/>
            <person name="Morin E."/>
            <person name="Drula E."/>
            <person name="Courty P.E."/>
            <person name="Chicoki N."/>
            <person name="Fauchery L."/>
            <person name="Kohler A."/>
            <person name="Kuo A."/>
            <person name="Labutti K."/>
            <person name="Pangilinan J."/>
            <person name="Lipzen A."/>
            <person name="Riley R."/>
            <person name="Andreopoulos W."/>
            <person name="He G."/>
            <person name="Johnson J."/>
            <person name="Barry K.W."/>
            <person name="Grigoriev I.V."/>
            <person name="Nagy L."/>
            <person name="Hibbett D."/>
            <person name="Henrissat B."/>
            <person name="Matheny P.B."/>
            <person name="Labbe J."/>
            <person name="Martin F."/>
        </authorList>
    </citation>
    <scope>NUCLEOTIDE SEQUENCE</scope>
    <source>
        <strain evidence="1">HHB10654</strain>
    </source>
</reference>
<keyword evidence="2" id="KW-1185">Reference proteome</keyword>
<dbReference type="Proteomes" id="UP000814140">
    <property type="component" value="Unassembled WGS sequence"/>
</dbReference>
<reference evidence="1" key="2">
    <citation type="journal article" date="2022" name="New Phytol.">
        <title>Evolutionary transition to the ectomycorrhizal habit in the genomes of a hyperdiverse lineage of mushroom-forming fungi.</title>
        <authorList>
            <person name="Looney B."/>
            <person name="Miyauchi S."/>
            <person name="Morin E."/>
            <person name="Drula E."/>
            <person name="Courty P.E."/>
            <person name="Kohler A."/>
            <person name="Kuo A."/>
            <person name="LaButti K."/>
            <person name="Pangilinan J."/>
            <person name="Lipzen A."/>
            <person name="Riley R."/>
            <person name="Andreopoulos W."/>
            <person name="He G."/>
            <person name="Johnson J."/>
            <person name="Nolan M."/>
            <person name="Tritt A."/>
            <person name="Barry K.W."/>
            <person name="Grigoriev I.V."/>
            <person name="Nagy L.G."/>
            <person name="Hibbett D."/>
            <person name="Henrissat B."/>
            <person name="Matheny P.B."/>
            <person name="Labbe J."/>
            <person name="Martin F.M."/>
        </authorList>
    </citation>
    <scope>NUCLEOTIDE SEQUENCE</scope>
    <source>
        <strain evidence="1">HHB10654</strain>
    </source>
</reference>
<accession>A0ACB8T438</accession>
<gene>
    <name evidence="1" type="ORF">BV25DRAFT_1824558</name>
</gene>
<name>A0ACB8T438_9AGAM</name>
<evidence type="ECO:0000313" key="1">
    <source>
        <dbReference type="EMBL" id="KAI0063449.1"/>
    </source>
</evidence>
<evidence type="ECO:0000313" key="2">
    <source>
        <dbReference type="Proteomes" id="UP000814140"/>
    </source>
</evidence>
<organism evidence="1 2">
    <name type="scientific">Artomyces pyxidatus</name>
    <dbReference type="NCBI Taxonomy" id="48021"/>
    <lineage>
        <taxon>Eukaryota</taxon>
        <taxon>Fungi</taxon>
        <taxon>Dikarya</taxon>
        <taxon>Basidiomycota</taxon>
        <taxon>Agaricomycotina</taxon>
        <taxon>Agaricomycetes</taxon>
        <taxon>Russulales</taxon>
        <taxon>Auriscalpiaceae</taxon>
        <taxon>Artomyces</taxon>
    </lineage>
</organism>
<proteinExistence type="predicted"/>
<sequence length="261" mass="29851">MSRQAITLYDIPSSVLEDKCWSPNVWKIRFALNFKGLPYKTEWVEFPDIEALAKRLGAPHTAVRRDGSPFYSVPIIYDPEAQKYVANALDIALYLDRAYPDTPPLFPRGAEAFIAVFEDAFMEKVVPHMIPLMMTRVINQLNDASKGFFRETREARLKAKLEDLAPPEKQEALWGKLRGALGKFDAYAKFGGTEMPYFAGARMTYADMLAAGWLVWMKRLWGPQSKEWKALEGWHDGRWGALMREISKLEYVEFATVKASL</sequence>
<protein>
    <submittedName>
        <fullName evidence="1">Uncharacterized protein</fullName>
    </submittedName>
</protein>
<comment type="caution">
    <text evidence="1">The sequence shown here is derived from an EMBL/GenBank/DDBJ whole genome shotgun (WGS) entry which is preliminary data.</text>
</comment>